<reference evidence="8 9" key="1">
    <citation type="journal article" date="2020" name="G3 (Bethesda)">
        <title>Whole Genome Sequencing and Comparative Genomics of Two Nematicidal Bacillus Strains Reveals a Wide Range of Possible Virulence Factors.</title>
        <authorList>
            <person name="Susic N."/>
            <person name="Janezic S."/>
            <person name="Rupnik M."/>
            <person name="Geric Stare B."/>
        </authorList>
    </citation>
    <scope>NUCLEOTIDE SEQUENCE [LARGE SCALE GENOMIC DNA]</scope>
    <source>
        <strain evidence="8 9">I-1582</strain>
    </source>
</reference>
<evidence type="ECO:0000256" key="5">
    <source>
        <dbReference type="PROSITE-ProRule" id="PRU01016"/>
    </source>
</evidence>
<accession>A0A800MSJ8</accession>
<dbReference type="SUPFAM" id="SSF53335">
    <property type="entry name" value="S-adenosyl-L-methionine-dependent methyltransferases"/>
    <property type="match status" value="1"/>
</dbReference>
<evidence type="ECO:0000313" key="9">
    <source>
        <dbReference type="Proteomes" id="UP000465778"/>
    </source>
</evidence>
<dbReference type="NCBIfam" id="TIGR00675">
    <property type="entry name" value="dcm"/>
    <property type="match status" value="1"/>
</dbReference>
<dbReference type="GO" id="GO:0044027">
    <property type="term" value="P:negative regulation of gene expression via chromosomal CpG island methylation"/>
    <property type="evidence" value="ECO:0007669"/>
    <property type="project" value="TreeGrafter"/>
</dbReference>
<keyword evidence="2 5" id="KW-0808">Transferase</keyword>
<evidence type="ECO:0000313" key="8">
    <source>
        <dbReference type="EMBL" id="KAF0821704.1"/>
    </source>
</evidence>
<keyword evidence="3 5" id="KW-0949">S-adenosyl-L-methionine</keyword>
<dbReference type="PROSITE" id="PS51679">
    <property type="entry name" value="SAM_MT_C5"/>
    <property type="match status" value="1"/>
</dbReference>
<evidence type="ECO:0000256" key="6">
    <source>
        <dbReference type="RuleBase" id="RU000416"/>
    </source>
</evidence>
<sequence>MEKLKVMDLFAGAGGLSSGFEQTGKFKVKVAVEINENARKTYEMNHEDVILHKDITKLKYVNDEGEKIDEFRDIDVVIGGPPCQGFSNANRQQNTLISSNNQLVKEYLRAIEEIRPKAFVMENVRTMESEKHKFFLNESDEDELVKLGIEPAEEYIKIGKSTSYADKLREFLLNAYTDGIELSPFMINKDLMSKLTTLLKHAKKQSNKDLLYFIQKETNQKYFIKTVNQHWLDQHSEYWNSLYQLDWADLGEALKNLVDGNAQENSSFKEKLENIIEAQKVIYKVSEVIDNKVKLFDIQLKLHDLEITIKSFNVFNYIKRKLADLGYVFNEDKYIFNAAQYGVAQERRRLILMGIRKDCLKAEAVVTPEPLFQSRDEYNKIYDAIGDLENISPEVDVKKDEICKDSHRPLIGSPLNAYLNNSDKIYNHVRTETREVALKRFQSLKEGQNFHDLDESLKTTYTDHSRTQNTIYRRLAYNEPSDTVLNARKSMWVHPAKDRAISIREAARLQSFQDSYKFLGSKDSQYQQIGNAVPPLLARAIAEAVLQSMGVNAEEKLEKILLNEVKSENTSKEVNTPEILSLQGNV</sequence>
<dbReference type="InterPro" id="IPR018117">
    <property type="entry name" value="C5_DNA_meth_AS"/>
</dbReference>
<dbReference type="PRINTS" id="PR00105">
    <property type="entry name" value="C5METTRFRASE"/>
</dbReference>
<gene>
    <name evidence="8" type="ORF">KIS1582_4532</name>
</gene>
<proteinExistence type="inferred from homology"/>
<comment type="catalytic activity">
    <reaction evidence="7">
        <text>a 2'-deoxycytidine in DNA + S-adenosyl-L-methionine = a 5-methyl-2'-deoxycytidine in DNA + S-adenosyl-L-homocysteine + H(+)</text>
        <dbReference type="Rhea" id="RHEA:13681"/>
        <dbReference type="Rhea" id="RHEA-COMP:11369"/>
        <dbReference type="Rhea" id="RHEA-COMP:11370"/>
        <dbReference type="ChEBI" id="CHEBI:15378"/>
        <dbReference type="ChEBI" id="CHEBI:57856"/>
        <dbReference type="ChEBI" id="CHEBI:59789"/>
        <dbReference type="ChEBI" id="CHEBI:85452"/>
        <dbReference type="ChEBI" id="CHEBI:85454"/>
        <dbReference type="EC" id="2.1.1.37"/>
    </reaction>
</comment>
<comment type="similarity">
    <text evidence="5 6">Belongs to the class I-like SAM-binding methyltransferase superfamily. C5-methyltransferase family.</text>
</comment>
<dbReference type="GO" id="GO:0003677">
    <property type="term" value="F:DNA binding"/>
    <property type="evidence" value="ECO:0007669"/>
    <property type="project" value="TreeGrafter"/>
</dbReference>
<dbReference type="Gene3D" id="3.90.120.10">
    <property type="entry name" value="DNA Methylase, subunit A, domain 2"/>
    <property type="match status" value="1"/>
</dbReference>
<comment type="caution">
    <text evidence="8">The sequence shown here is derived from an EMBL/GenBank/DDBJ whole genome shotgun (WGS) entry which is preliminary data.</text>
</comment>
<dbReference type="GO" id="GO:0032259">
    <property type="term" value="P:methylation"/>
    <property type="evidence" value="ECO:0007669"/>
    <property type="project" value="UniProtKB-KW"/>
</dbReference>
<dbReference type="Proteomes" id="UP000465778">
    <property type="component" value="Unassembled WGS sequence"/>
</dbReference>
<evidence type="ECO:0000256" key="7">
    <source>
        <dbReference type="RuleBase" id="RU000417"/>
    </source>
</evidence>
<dbReference type="GO" id="GO:0003886">
    <property type="term" value="F:DNA (cytosine-5-)-methyltransferase activity"/>
    <property type="evidence" value="ECO:0007669"/>
    <property type="project" value="UniProtKB-EC"/>
</dbReference>
<keyword evidence="1 5" id="KW-0489">Methyltransferase</keyword>
<dbReference type="PANTHER" id="PTHR10629:SF52">
    <property type="entry name" value="DNA (CYTOSINE-5)-METHYLTRANSFERASE 1"/>
    <property type="match status" value="1"/>
</dbReference>
<dbReference type="RefSeq" id="WP_159346884.1">
    <property type="nucleotide sequence ID" value="NZ_JBALOT010000060.1"/>
</dbReference>
<dbReference type="EC" id="2.1.1.37" evidence="7"/>
<dbReference type="GO" id="GO:0009307">
    <property type="term" value="P:DNA restriction-modification system"/>
    <property type="evidence" value="ECO:0007669"/>
    <property type="project" value="UniProtKB-KW"/>
</dbReference>
<dbReference type="EMBL" id="VDEM01000087">
    <property type="protein sequence ID" value="KAF0821704.1"/>
    <property type="molecule type" value="Genomic_DNA"/>
</dbReference>
<dbReference type="PROSITE" id="PS00095">
    <property type="entry name" value="C5_MTASE_2"/>
    <property type="match status" value="1"/>
</dbReference>
<protein>
    <recommendedName>
        <fullName evidence="7">Cytosine-specific methyltransferase</fullName>
        <ecNumber evidence="7">2.1.1.37</ecNumber>
    </recommendedName>
</protein>
<dbReference type="Gene3D" id="3.40.50.150">
    <property type="entry name" value="Vaccinia Virus protein VP39"/>
    <property type="match status" value="2"/>
</dbReference>
<organism evidence="8 9">
    <name type="scientific">Cytobacillus firmus</name>
    <name type="common">Bacillus firmus</name>
    <dbReference type="NCBI Taxonomy" id="1399"/>
    <lineage>
        <taxon>Bacteria</taxon>
        <taxon>Bacillati</taxon>
        <taxon>Bacillota</taxon>
        <taxon>Bacilli</taxon>
        <taxon>Bacillales</taxon>
        <taxon>Bacillaceae</taxon>
        <taxon>Cytobacillus</taxon>
    </lineage>
</organism>
<dbReference type="InterPro" id="IPR001525">
    <property type="entry name" value="C5_MeTfrase"/>
</dbReference>
<dbReference type="InterPro" id="IPR029063">
    <property type="entry name" value="SAM-dependent_MTases_sf"/>
</dbReference>
<evidence type="ECO:0000256" key="2">
    <source>
        <dbReference type="ARBA" id="ARBA00022679"/>
    </source>
</evidence>
<feature type="active site" evidence="5">
    <location>
        <position position="83"/>
    </location>
</feature>
<evidence type="ECO:0000256" key="3">
    <source>
        <dbReference type="ARBA" id="ARBA00022691"/>
    </source>
</evidence>
<name>A0A800MSJ8_CYTFI</name>
<keyword evidence="4" id="KW-0680">Restriction system</keyword>
<dbReference type="InterPro" id="IPR050390">
    <property type="entry name" value="C5-Methyltransferase"/>
</dbReference>
<dbReference type="PANTHER" id="PTHR10629">
    <property type="entry name" value="CYTOSINE-SPECIFIC METHYLTRANSFERASE"/>
    <property type="match status" value="1"/>
</dbReference>
<evidence type="ECO:0000256" key="1">
    <source>
        <dbReference type="ARBA" id="ARBA00022603"/>
    </source>
</evidence>
<dbReference type="PROSITE" id="PS00094">
    <property type="entry name" value="C5_MTASE_1"/>
    <property type="match status" value="1"/>
</dbReference>
<dbReference type="OrthoDB" id="9813719at2"/>
<dbReference type="Pfam" id="PF00145">
    <property type="entry name" value="DNA_methylase"/>
    <property type="match status" value="2"/>
</dbReference>
<dbReference type="AlphaFoldDB" id="A0A800MSJ8"/>
<evidence type="ECO:0000256" key="4">
    <source>
        <dbReference type="ARBA" id="ARBA00022747"/>
    </source>
</evidence>
<dbReference type="InterPro" id="IPR031303">
    <property type="entry name" value="C5_meth_CS"/>
</dbReference>